<feature type="coiled-coil region" evidence="1">
    <location>
        <begin position="374"/>
        <end position="408"/>
    </location>
</feature>
<comment type="caution">
    <text evidence="4">The sequence shown here is derived from an EMBL/GenBank/DDBJ whole genome shotgun (WGS) entry which is preliminary data.</text>
</comment>
<dbReference type="AlphaFoldDB" id="A0A6B1DNZ1"/>
<accession>A0A6B1DNZ1</accession>
<proteinExistence type="predicted"/>
<evidence type="ECO:0000256" key="2">
    <source>
        <dbReference type="SAM" id="MobiDB-lite"/>
    </source>
</evidence>
<feature type="domain" description="NFACT RNA-binding" evidence="3">
    <location>
        <begin position="452"/>
        <end position="547"/>
    </location>
</feature>
<evidence type="ECO:0000313" key="4">
    <source>
        <dbReference type="EMBL" id="MYD89240.1"/>
    </source>
</evidence>
<gene>
    <name evidence="4" type="ORF">F4Y08_02710</name>
</gene>
<dbReference type="Pfam" id="PF05833">
    <property type="entry name" value="NFACT_N"/>
    <property type="match status" value="1"/>
</dbReference>
<dbReference type="Pfam" id="PF05670">
    <property type="entry name" value="NFACT-R_1"/>
    <property type="match status" value="1"/>
</dbReference>
<protein>
    <submittedName>
        <fullName evidence="4">Fibronectin-binding domain-containing protein</fullName>
    </submittedName>
</protein>
<name>A0A6B1DNZ1_9CHLR</name>
<reference evidence="4" key="1">
    <citation type="submission" date="2019-09" db="EMBL/GenBank/DDBJ databases">
        <title>Characterisation of the sponge microbiome using genome-centric metagenomics.</title>
        <authorList>
            <person name="Engelberts J.P."/>
            <person name="Robbins S.J."/>
            <person name="De Goeij J.M."/>
            <person name="Aranda M."/>
            <person name="Bell S.C."/>
            <person name="Webster N.S."/>
        </authorList>
    </citation>
    <scope>NUCLEOTIDE SEQUENCE</scope>
    <source>
        <strain evidence="4">SB0662_bin_9</strain>
    </source>
</reference>
<dbReference type="PANTHER" id="PTHR15239">
    <property type="entry name" value="NUCLEAR EXPORT MEDIATOR FACTOR NEMF"/>
    <property type="match status" value="1"/>
</dbReference>
<dbReference type="GO" id="GO:0072344">
    <property type="term" value="P:rescue of stalled ribosome"/>
    <property type="evidence" value="ECO:0007669"/>
    <property type="project" value="TreeGrafter"/>
</dbReference>
<sequence>MQFDALALNCLVQETAARALPGRIQKIVMPDPRSLVLELYGRGQRHWLRITGWGPECGLYLTEIRPRRGEGPNQPFLELLRKYADGAGASALYLPDPDERVVCLALAHREHGDQTLLCELTGRNGNLFLLGDGNRILGSLRRVPPGTTRDLRPRQPYQPLPPRDMCSPLECPVPRLEAALQVQAGAPGWRALTATVAGMGPMQAREIVFRTSGRADVAAGELDGPALAGAIRDLWQPVLTGEWSPSSIGDNGGVTTCAPYPIRHLPGAKPEPELTPLLSRLQPPDPYAEVRRNLRTRIGKAQTRTGRRLKGAARDLPEPGTAERLRTQAQWLLALQHSIEAGQTELETPDDCGPVALVPGRTPVQQAEAMFKRARKLERAAEAVPRRIRELERDRDYLAQLLLDLEQAADRPELEAVREDLEQTGLAGRSQVRKSRPKVPPPARGPRRFRHGQFIILVGRNARQNDQVTFAKGSPKDLWLHARDHPGSHVVIQSGGRNVPRETLDGAARLAAYHSGLRGENRARVMVAERRHVRKPARARPGQVTIRKGKARTVVVDAVEPDWQEAGGPGVSAPE</sequence>
<dbReference type="PANTHER" id="PTHR15239:SF6">
    <property type="entry name" value="RIBOSOME QUALITY CONTROL COMPLEX SUBUNIT NEMF"/>
    <property type="match status" value="1"/>
</dbReference>
<keyword evidence="1" id="KW-0175">Coiled coil</keyword>
<evidence type="ECO:0000256" key="1">
    <source>
        <dbReference type="SAM" id="Coils"/>
    </source>
</evidence>
<feature type="region of interest" description="Disordered" evidence="2">
    <location>
        <begin position="144"/>
        <end position="163"/>
    </location>
</feature>
<organism evidence="4">
    <name type="scientific">Caldilineaceae bacterium SB0662_bin_9</name>
    <dbReference type="NCBI Taxonomy" id="2605258"/>
    <lineage>
        <taxon>Bacteria</taxon>
        <taxon>Bacillati</taxon>
        <taxon>Chloroflexota</taxon>
        <taxon>Caldilineae</taxon>
        <taxon>Caldilineales</taxon>
        <taxon>Caldilineaceae</taxon>
    </lineage>
</organism>
<dbReference type="EMBL" id="VXPY01000014">
    <property type="protein sequence ID" value="MYD89240.1"/>
    <property type="molecule type" value="Genomic_DNA"/>
</dbReference>
<feature type="region of interest" description="Disordered" evidence="2">
    <location>
        <begin position="422"/>
        <end position="447"/>
    </location>
</feature>
<dbReference type="GO" id="GO:1990112">
    <property type="term" value="C:RQC complex"/>
    <property type="evidence" value="ECO:0007669"/>
    <property type="project" value="TreeGrafter"/>
</dbReference>
<dbReference type="InterPro" id="IPR051608">
    <property type="entry name" value="RQC_Subunit_NEMF"/>
</dbReference>
<evidence type="ECO:0000259" key="3">
    <source>
        <dbReference type="Pfam" id="PF05670"/>
    </source>
</evidence>
<dbReference type="Gene3D" id="2.30.310.10">
    <property type="entry name" value="ibrinogen binding protein from staphylococcus aureus domain"/>
    <property type="match status" value="1"/>
</dbReference>
<dbReference type="InterPro" id="IPR008532">
    <property type="entry name" value="NFACT_RNA-bd"/>
</dbReference>
<dbReference type="GO" id="GO:0000049">
    <property type="term" value="F:tRNA binding"/>
    <property type="evidence" value="ECO:0007669"/>
    <property type="project" value="TreeGrafter"/>
</dbReference>
<dbReference type="GO" id="GO:0043023">
    <property type="term" value="F:ribosomal large subunit binding"/>
    <property type="evidence" value="ECO:0007669"/>
    <property type="project" value="TreeGrafter"/>
</dbReference>